<dbReference type="PANTHER" id="PTHR11941:SF171">
    <property type="entry name" value="SD19268P"/>
    <property type="match status" value="1"/>
</dbReference>
<dbReference type="GO" id="GO:0016836">
    <property type="term" value="F:hydro-lyase activity"/>
    <property type="evidence" value="ECO:0007669"/>
    <property type="project" value="UniProtKB-ARBA"/>
</dbReference>
<evidence type="ECO:0000313" key="4">
    <source>
        <dbReference type="Proteomes" id="UP000219338"/>
    </source>
</evidence>
<accession>A0A284R6Y7</accession>
<protein>
    <submittedName>
        <fullName evidence="3">Related to Enoyl-CoA hydratase</fullName>
    </submittedName>
</protein>
<name>A0A284R6Y7_ARMOS</name>
<dbReference type="GO" id="GO:0006635">
    <property type="term" value="P:fatty acid beta-oxidation"/>
    <property type="evidence" value="ECO:0007669"/>
    <property type="project" value="TreeGrafter"/>
</dbReference>
<evidence type="ECO:0000256" key="1">
    <source>
        <dbReference type="ARBA" id="ARBA00005254"/>
    </source>
</evidence>
<dbReference type="InterPro" id="IPR014748">
    <property type="entry name" value="Enoyl-CoA_hydra_C"/>
</dbReference>
<evidence type="ECO:0000256" key="2">
    <source>
        <dbReference type="ARBA" id="ARBA00023239"/>
    </source>
</evidence>
<dbReference type="FunFam" id="1.10.12.10:FF:000001">
    <property type="entry name" value="Probable enoyl-CoA hydratase, mitochondrial"/>
    <property type="match status" value="1"/>
</dbReference>
<dbReference type="PANTHER" id="PTHR11941">
    <property type="entry name" value="ENOYL-COA HYDRATASE-RELATED"/>
    <property type="match status" value="1"/>
</dbReference>
<organism evidence="3 4">
    <name type="scientific">Armillaria ostoyae</name>
    <name type="common">Armillaria root rot fungus</name>
    <dbReference type="NCBI Taxonomy" id="47428"/>
    <lineage>
        <taxon>Eukaryota</taxon>
        <taxon>Fungi</taxon>
        <taxon>Dikarya</taxon>
        <taxon>Basidiomycota</taxon>
        <taxon>Agaricomycotina</taxon>
        <taxon>Agaricomycetes</taxon>
        <taxon>Agaricomycetidae</taxon>
        <taxon>Agaricales</taxon>
        <taxon>Marasmiineae</taxon>
        <taxon>Physalacriaceae</taxon>
        <taxon>Armillaria</taxon>
    </lineage>
</organism>
<dbReference type="OrthoDB" id="410701at2759"/>
<dbReference type="Gene3D" id="1.10.12.10">
    <property type="entry name" value="Lyase 2-enoyl-coa Hydratase, Chain A, domain 2"/>
    <property type="match status" value="1"/>
</dbReference>
<sequence length="285" mass="31090">MPSEPTPQAYFHKVPNLKGVYCIALNRPKSKNAISVQMLQDIENAIQQAVEEPSLNVLIFYSSTPGSFCAGADLIERRSMNEDEVRDFLSQLRLVFSSIDRLEFPTICAIDGPALGGGLELALTCDFRICGAAQTSVPGAVMMMFFAARDVTKISFPEVRLGIIPGAGGTQRAPRLIGMTKAKELIFTGRSLTASDALELGLVDYLAESSSTAYERALKLAEEMAHSAPLALRAAKTAISRSCELPLESALDHERLCYEPLLDTQDRLEALDAFKEKRTPVFIGK</sequence>
<dbReference type="GO" id="GO:0005739">
    <property type="term" value="C:mitochondrion"/>
    <property type="evidence" value="ECO:0007669"/>
    <property type="project" value="TreeGrafter"/>
</dbReference>
<gene>
    <name evidence="3" type="ORF">ARMOST_07828</name>
</gene>
<reference evidence="4" key="1">
    <citation type="journal article" date="2017" name="Nat. Ecol. Evol.">
        <title>Genome expansion and lineage-specific genetic innovations in the forest pathogenic fungi Armillaria.</title>
        <authorList>
            <person name="Sipos G."/>
            <person name="Prasanna A.N."/>
            <person name="Walter M.C."/>
            <person name="O'Connor E."/>
            <person name="Balint B."/>
            <person name="Krizsan K."/>
            <person name="Kiss B."/>
            <person name="Hess J."/>
            <person name="Varga T."/>
            <person name="Slot J."/>
            <person name="Riley R."/>
            <person name="Boka B."/>
            <person name="Rigling D."/>
            <person name="Barry K."/>
            <person name="Lee J."/>
            <person name="Mihaltcheva S."/>
            <person name="LaButti K."/>
            <person name="Lipzen A."/>
            <person name="Waldron R."/>
            <person name="Moloney N.M."/>
            <person name="Sperisen C."/>
            <person name="Kredics L."/>
            <person name="Vagvoelgyi C."/>
            <person name="Patrignani A."/>
            <person name="Fitzpatrick D."/>
            <person name="Nagy I."/>
            <person name="Doyle S."/>
            <person name="Anderson J.B."/>
            <person name="Grigoriev I.V."/>
            <person name="Gueldener U."/>
            <person name="Muensterkoetter M."/>
            <person name="Nagy L.G."/>
        </authorList>
    </citation>
    <scope>NUCLEOTIDE SEQUENCE [LARGE SCALE GENOMIC DNA]</scope>
    <source>
        <strain evidence="4">C18/9</strain>
    </source>
</reference>
<dbReference type="AlphaFoldDB" id="A0A284R6Y7"/>
<evidence type="ECO:0000313" key="3">
    <source>
        <dbReference type="EMBL" id="SJL04462.1"/>
    </source>
</evidence>
<dbReference type="Proteomes" id="UP000219338">
    <property type="component" value="Unassembled WGS sequence"/>
</dbReference>
<dbReference type="Pfam" id="PF00378">
    <property type="entry name" value="ECH_1"/>
    <property type="match status" value="1"/>
</dbReference>
<dbReference type="STRING" id="47428.A0A284R6Y7"/>
<comment type="similarity">
    <text evidence="1">Belongs to the enoyl-CoA hydratase/isomerase family.</text>
</comment>
<dbReference type="InterPro" id="IPR001753">
    <property type="entry name" value="Enoyl-CoA_hydra/iso"/>
</dbReference>
<dbReference type="InterPro" id="IPR029045">
    <property type="entry name" value="ClpP/crotonase-like_dom_sf"/>
</dbReference>
<proteinExistence type="inferred from homology"/>
<dbReference type="SUPFAM" id="SSF52096">
    <property type="entry name" value="ClpP/crotonase"/>
    <property type="match status" value="1"/>
</dbReference>
<keyword evidence="4" id="KW-1185">Reference proteome</keyword>
<keyword evidence="2" id="KW-0456">Lyase</keyword>
<dbReference type="Gene3D" id="3.90.226.10">
    <property type="entry name" value="2-enoyl-CoA Hydratase, Chain A, domain 1"/>
    <property type="match status" value="1"/>
</dbReference>
<dbReference type="CDD" id="cd06558">
    <property type="entry name" value="crotonase-like"/>
    <property type="match status" value="1"/>
</dbReference>
<dbReference type="EMBL" id="FUEG01000005">
    <property type="protein sequence ID" value="SJL04462.1"/>
    <property type="molecule type" value="Genomic_DNA"/>
</dbReference>
<dbReference type="OMA" id="RRENIYH"/>